<evidence type="ECO:0000313" key="1">
    <source>
        <dbReference type="EMBL" id="KAK3945362.1"/>
    </source>
</evidence>
<comment type="caution">
    <text evidence="1">The sequence shown here is derived from an EMBL/GenBank/DDBJ whole genome shotgun (WGS) entry which is preliminary data.</text>
</comment>
<name>A0AAN6S8V6_9PEZI</name>
<proteinExistence type="predicted"/>
<protein>
    <submittedName>
        <fullName evidence="1">Uncharacterized protein</fullName>
    </submittedName>
</protein>
<dbReference type="AlphaFoldDB" id="A0AAN6S8V6"/>
<reference evidence="2" key="1">
    <citation type="journal article" date="2023" name="Mol. Phylogenet. Evol.">
        <title>Genome-scale phylogeny and comparative genomics of the fungal order Sordariales.</title>
        <authorList>
            <person name="Hensen N."/>
            <person name="Bonometti L."/>
            <person name="Westerberg I."/>
            <person name="Brannstrom I.O."/>
            <person name="Guillou S."/>
            <person name="Cros-Aarteil S."/>
            <person name="Calhoun S."/>
            <person name="Haridas S."/>
            <person name="Kuo A."/>
            <person name="Mondo S."/>
            <person name="Pangilinan J."/>
            <person name="Riley R."/>
            <person name="LaButti K."/>
            <person name="Andreopoulos B."/>
            <person name="Lipzen A."/>
            <person name="Chen C."/>
            <person name="Yan M."/>
            <person name="Daum C."/>
            <person name="Ng V."/>
            <person name="Clum A."/>
            <person name="Steindorff A."/>
            <person name="Ohm R.A."/>
            <person name="Martin F."/>
            <person name="Silar P."/>
            <person name="Natvig D.O."/>
            <person name="Lalanne C."/>
            <person name="Gautier V."/>
            <person name="Ament-Velasquez S.L."/>
            <person name="Kruys A."/>
            <person name="Hutchinson M.I."/>
            <person name="Powell A.J."/>
            <person name="Barry K."/>
            <person name="Miller A.N."/>
            <person name="Grigoriev I.V."/>
            <person name="Debuchy R."/>
            <person name="Gladieux P."/>
            <person name="Hiltunen Thoren M."/>
            <person name="Johannesson H."/>
        </authorList>
    </citation>
    <scope>NUCLEOTIDE SEQUENCE [LARGE SCALE GENOMIC DNA]</scope>
    <source>
        <strain evidence="2">CBS 340.73</strain>
    </source>
</reference>
<evidence type="ECO:0000313" key="2">
    <source>
        <dbReference type="Proteomes" id="UP001303473"/>
    </source>
</evidence>
<dbReference type="Proteomes" id="UP001303473">
    <property type="component" value="Unassembled WGS sequence"/>
</dbReference>
<sequence>MKHVKNTHNSQPDIEILSSVGQQLKLGSTTRYISVTHEVRISEMDLSLHSMAALLGTQSQVLSLPTRIEVPTNQDANPFIKDLGFAKHLEGYSMAEISYCVERVDLDNTLKAITGYYMKLMLVRIRLALSDEDDVVLAQLNRRHQGVDPATGDKFYWQIGERTLLQSYMSTMGRVLKYMISMSTWHGDRDPRRGESSPGF</sequence>
<accession>A0AAN6S8V6</accession>
<keyword evidence="2" id="KW-1185">Reference proteome</keyword>
<organism evidence="1 2">
    <name type="scientific">Diplogelasinospora grovesii</name>
    <dbReference type="NCBI Taxonomy" id="303347"/>
    <lineage>
        <taxon>Eukaryota</taxon>
        <taxon>Fungi</taxon>
        <taxon>Dikarya</taxon>
        <taxon>Ascomycota</taxon>
        <taxon>Pezizomycotina</taxon>
        <taxon>Sordariomycetes</taxon>
        <taxon>Sordariomycetidae</taxon>
        <taxon>Sordariales</taxon>
        <taxon>Diplogelasinosporaceae</taxon>
        <taxon>Diplogelasinospora</taxon>
    </lineage>
</organism>
<gene>
    <name evidence="1" type="ORF">QBC46DRAFT_433738</name>
</gene>
<dbReference type="EMBL" id="MU853755">
    <property type="protein sequence ID" value="KAK3945362.1"/>
    <property type="molecule type" value="Genomic_DNA"/>
</dbReference>